<feature type="chain" id="PRO_5040724491" evidence="1">
    <location>
        <begin position="22"/>
        <end position="139"/>
    </location>
</feature>
<reference evidence="2" key="1">
    <citation type="submission" date="2023-04" db="EMBL/GenBank/DDBJ databases">
        <title>Phytophthora lilii NBRC 32176.</title>
        <authorList>
            <person name="Ichikawa N."/>
            <person name="Sato H."/>
            <person name="Tonouchi N."/>
        </authorList>
    </citation>
    <scope>NUCLEOTIDE SEQUENCE</scope>
    <source>
        <strain evidence="2">NBRC 32176</strain>
    </source>
</reference>
<gene>
    <name evidence="2" type="ORF">Plil01_000212800</name>
</gene>
<dbReference type="Proteomes" id="UP001165083">
    <property type="component" value="Unassembled WGS sequence"/>
</dbReference>
<protein>
    <submittedName>
        <fullName evidence="2">Unnamed protein product</fullName>
    </submittedName>
</protein>
<sequence>MFRGLYLALSFTFMVMHGTSAMNGELRIYKEPDFKRLRRIIGVSTTNLCYDMSCSELNDITLSAKWTGLLTDGSAFSDGQVKIAFYAGANCTGEAAVLNTSRGRIHNFAEIGMNKTITSFAVLETSTTMLHGTSKVCEW</sequence>
<evidence type="ECO:0000313" key="3">
    <source>
        <dbReference type="Proteomes" id="UP001165083"/>
    </source>
</evidence>
<name>A0A9W6WG69_9STRA</name>
<organism evidence="2 3">
    <name type="scientific">Phytophthora lilii</name>
    <dbReference type="NCBI Taxonomy" id="2077276"/>
    <lineage>
        <taxon>Eukaryota</taxon>
        <taxon>Sar</taxon>
        <taxon>Stramenopiles</taxon>
        <taxon>Oomycota</taxon>
        <taxon>Peronosporomycetes</taxon>
        <taxon>Peronosporales</taxon>
        <taxon>Peronosporaceae</taxon>
        <taxon>Phytophthora</taxon>
    </lineage>
</organism>
<dbReference type="AlphaFoldDB" id="A0A9W6WG69"/>
<proteinExistence type="predicted"/>
<keyword evidence="3" id="KW-1185">Reference proteome</keyword>
<accession>A0A9W6WG69</accession>
<evidence type="ECO:0000313" key="2">
    <source>
        <dbReference type="EMBL" id="GMF11423.1"/>
    </source>
</evidence>
<keyword evidence="1" id="KW-0732">Signal</keyword>
<dbReference type="Gene3D" id="2.60.20.10">
    <property type="entry name" value="Crystallins"/>
    <property type="match status" value="1"/>
</dbReference>
<dbReference type="EMBL" id="BSXW01000074">
    <property type="protein sequence ID" value="GMF11423.1"/>
    <property type="molecule type" value="Genomic_DNA"/>
</dbReference>
<feature type="signal peptide" evidence="1">
    <location>
        <begin position="1"/>
        <end position="21"/>
    </location>
</feature>
<dbReference type="OrthoDB" id="114769at2759"/>
<comment type="caution">
    <text evidence="2">The sequence shown here is derived from an EMBL/GenBank/DDBJ whole genome shotgun (WGS) entry which is preliminary data.</text>
</comment>
<evidence type="ECO:0000256" key="1">
    <source>
        <dbReference type="SAM" id="SignalP"/>
    </source>
</evidence>